<gene>
    <name evidence="2" type="ORF">BCR44DRAFT_1144316</name>
</gene>
<dbReference type="EMBL" id="MCFL01000026">
    <property type="protein sequence ID" value="ORZ34799.1"/>
    <property type="molecule type" value="Genomic_DNA"/>
</dbReference>
<organism evidence="2 3">
    <name type="scientific">Catenaria anguillulae PL171</name>
    <dbReference type="NCBI Taxonomy" id="765915"/>
    <lineage>
        <taxon>Eukaryota</taxon>
        <taxon>Fungi</taxon>
        <taxon>Fungi incertae sedis</taxon>
        <taxon>Blastocladiomycota</taxon>
        <taxon>Blastocladiomycetes</taxon>
        <taxon>Blastocladiales</taxon>
        <taxon>Catenariaceae</taxon>
        <taxon>Catenaria</taxon>
    </lineage>
</organism>
<accession>A0A1Y2HJS9</accession>
<comment type="caution">
    <text evidence="2">The sequence shown here is derived from an EMBL/GenBank/DDBJ whole genome shotgun (WGS) entry which is preliminary data.</text>
</comment>
<reference evidence="2 3" key="1">
    <citation type="submission" date="2016-07" db="EMBL/GenBank/DDBJ databases">
        <title>Pervasive Adenine N6-methylation of Active Genes in Fungi.</title>
        <authorList>
            <consortium name="DOE Joint Genome Institute"/>
            <person name="Mondo S.J."/>
            <person name="Dannebaum R.O."/>
            <person name="Kuo R.C."/>
            <person name="Labutti K."/>
            <person name="Haridas S."/>
            <person name="Kuo A."/>
            <person name="Salamov A."/>
            <person name="Ahrendt S.R."/>
            <person name="Lipzen A."/>
            <person name="Sullivan W."/>
            <person name="Andreopoulos W.B."/>
            <person name="Clum A."/>
            <person name="Lindquist E."/>
            <person name="Daum C."/>
            <person name="Ramamoorthy G.K."/>
            <person name="Gryganskyi A."/>
            <person name="Culley D."/>
            <person name="Magnuson J.K."/>
            <person name="James T.Y."/>
            <person name="O'Malley M.A."/>
            <person name="Stajich J.E."/>
            <person name="Spatafora J.W."/>
            <person name="Visel A."/>
            <person name="Grigoriev I.V."/>
        </authorList>
    </citation>
    <scope>NUCLEOTIDE SEQUENCE [LARGE SCALE GENOMIC DNA]</scope>
    <source>
        <strain evidence="2 3">PL171</strain>
    </source>
</reference>
<evidence type="ECO:0000256" key="1">
    <source>
        <dbReference type="SAM" id="MobiDB-lite"/>
    </source>
</evidence>
<proteinExistence type="predicted"/>
<sequence length="273" mass="31420">MSGASRSVASSQSLWRPSIRSQASGTTLMYPRHPILCRTLDFTMPHYTVNSPFTSLTMDDTSIQHLLERAIYVKQLLLEQSRLGRVPRSQRFTEGMMLTMESVGSISALTNRFTKKSTFGKYFSWRIRNQLAELEKDFESRVLLLREIAAEEQPLVENQFDSIPRRSTASFRESDRLQADQEVDLLDDSHRLDRIAPESQLTQELDNDEPAPNQHPSFGSCRLTPMANRPHRHWRKCRPTSPRPSDVHFLSLPIFSSCYYCLPLVALWLDSKS</sequence>
<name>A0A1Y2HJS9_9FUNG</name>
<evidence type="ECO:0000313" key="3">
    <source>
        <dbReference type="Proteomes" id="UP000193411"/>
    </source>
</evidence>
<protein>
    <submittedName>
        <fullName evidence="2">Uncharacterized protein</fullName>
    </submittedName>
</protein>
<evidence type="ECO:0000313" key="2">
    <source>
        <dbReference type="EMBL" id="ORZ34799.1"/>
    </source>
</evidence>
<feature type="region of interest" description="Disordered" evidence="1">
    <location>
        <begin position="200"/>
        <end position="222"/>
    </location>
</feature>
<keyword evidence="3" id="KW-1185">Reference proteome</keyword>
<dbReference type="Proteomes" id="UP000193411">
    <property type="component" value="Unassembled WGS sequence"/>
</dbReference>
<dbReference type="AlphaFoldDB" id="A0A1Y2HJS9"/>